<reference evidence="1" key="2">
    <citation type="submission" date="2023-01" db="EMBL/GenBank/DDBJ databases">
        <authorList>
            <person name="Uljanovas D."/>
        </authorList>
    </citation>
    <scope>NUCLEOTIDE SEQUENCE</scope>
    <source>
        <strain evidence="1">H19</strain>
    </source>
</reference>
<accession>A0AAP4Q2H5</accession>
<dbReference type="AlphaFoldDB" id="A0AAP4Q2H5"/>
<gene>
    <name evidence="1" type="ORF">PJV92_11525</name>
</gene>
<evidence type="ECO:0000313" key="1">
    <source>
        <dbReference type="EMBL" id="MDN5133349.1"/>
    </source>
</evidence>
<dbReference type="EMBL" id="JAQJJM010000042">
    <property type="protein sequence ID" value="MDN5133349.1"/>
    <property type="molecule type" value="Genomic_DNA"/>
</dbReference>
<evidence type="ECO:0000313" key="2">
    <source>
        <dbReference type="Proteomes" id="UP001171508"/>
    </source>
</evidence>
<sequence length="88" mass="9463">MLKTVHIKTVSLEDNGASASWLSNNKANIKTIVDGEALAKEIEKQGNLLIKDGYQILSILPITSQKIESHSLNATFTSGVIITAAKIN</sequence>
<organism evidence="1 2">
    <name type="scientific">Aliarcobacter butzleri</name>
    <dbReference type="NCBI Taxonomy" id="28197"/>
    <lineage>
        <taxon>Bacteria</taxon>
        <taxon>Pseudomonadati</taxon>
        <taxon>Campylobacterota</taxon>
        <taxon>Epsilonproteobacteria</taxon>
        <taxon>Campylobacterales</taxon>
        <taxon>Arcobacteraceae</taxon>
        <taxon>Aliarcobacter</taxon>
    </lineage>
</organism>
<proteinExistence type="predicted"/>
<protein>
    <submittedName>
        <fullName evidence="1">Uncharacterized protein</fullName>
    </submittedName>
</protein>
<reference evidence="1" key="1">
    <citation type="journal article" date="2023" name="Microorganisms">
        <title>Genomic Characterization of Arcobacter butzleri Strains Isolated from Various Sources in Lithuania.</title>
        <authorList>
            <person name="Uljanovas D."/>
            <person name="Golz G."/>
            <person name="Fleischmann S."/>
            <person name="Kudirkiene E."/>
            <person name="Kasetiene N."/>
            <person name="Grineviciene A."/>
            <person name="Tamuleviciene E."/>
            <person name="Aksomaitiene J."/>
            <person name="Alter T."/>
            <person name="Malakauskas M."/>
        </authorList>
    </citation>
    <scope>NUCLEOTIDE SEQUENCE</scope>
    <source>
        <strain evidence="1">H19</strain>
    </source>
</reference>
<dbReference type="Proteomes" id="UP001171508">
    <property type="component" value="Unassembled WGS sequence"/>
</dbReference>
<comment type="caution">
    <text evidence="1">The sequence shown here is derived from an EMBL/GenBank/DDBJ whole genome shotgun (WGS) entry which is preliminary data.</text>
</comment>
<name>A0AAP4Q2H5_9BACT</name>
<dbReference type="RefSeq" id="WP_237931543.1">
    <property type="nucleotide sequence ID" value="NZ_JAKKOY010000007.1"/>
</dbReference>